<name>A0ACA9KCA1_9GLOM</name>
<evidence type="ECO:0000313" key="2">
    <source>
        <dbReference type="Proteomes" id="UP000789860"/>
    </source>
</evidence>
<proteinExistence type="predicted"/>
<reference evidence="1" key="1">
    <citation type="submission" date="2021-06" db="EMBL/GenBank/DDBJ databases">
        <authorList>
            <person name="Kallberg Y."/>
            <person name="Tangrot J."/>
            <person name="Rosling A."/>
        </authorList>
    </citation>
    <scope>NUCLEOTIDE SEQUENCE</scope>
    <source>
        <strain evidence="1">AU212A</strain>
    </source>
</reference>
<organism evidence="1 2">
    <name type="scientific">Scutellospora calospora</name>
    <dbReference type="NCBI Taxonomy" id="85575"/>
    <lineage>
        <taxon>Eukaryota</taxon>
        <taxon>Fungi</taxon>
        <taxon>Fungi incertae sedis</taxon>
        <taxon>Mucoromycota</taxon>
        <taxon>Glomeromycotina</taxon>
        <taxon>Glomeromycetes</taxon>
        <taxon>Diversisporales</taxon>
        <taxon>Gigasporaceae</taxon>
        <taxon>Scutellospora</taxon>
    </lineage>
</organism>
<dbReference type="EMBL" id="CAJVPM010001312">
    <property type="protein sequence ID" value="CAG8464268.1"/>
    <property type="molecule type" value="Genomic_DNA"/>
</dbReference>
<dbReference type="Proteomes" id="UP000789860">
    <property type="component" value="Unassembled WGS sequence"/>
</dbReference>
<protein>
    <submittedName>
        <fullName evidence="1">7574_t:CDS:1</fullName>
    </submittedName>
</protein>
<comment type="caution">
    <text evidence="1">The sequence shown here is derived from an EMBL/GenBank/DDBJ whole genome shotgun (WGS) entry which is preliminary data.</text>
</comment>
<sequence>MKAIYLSVFIIIAFTSCVYSHWIPRNINACYKLYEYINSIYSDKQFLSYSDVKACYESTPYNETNAIKYDLENLIGELRDGHTWIYSGNYHKYTFHQEGFSMYSVINKDDIQQIKVFNDINDPSIIDCQVVDIDGRPAIDVITEYASNYTYYSRDLNARFNSALASLTFGYGDFYIGRQLFTSRTQLPKNPSISYTLNCDNKISNITREWQVPINNNAKLITQYKSPYINGTSVGKANLIFDAFIARFYILQDFGVVLISTESIIDDNSELKYRFLSDIAIGFKLLADKGIEKIVLDLSNNYGGDVFVAHYINKLLFPNIQSFPVDQKINNVSTQIIKKISELETRIGDIFHYKSYISTSTNSSFNSIKDFIGNNLDTRVTSKAFFNYTTIYYGTLELPTPPTLPWTEKDIIILTNGICQSSCAMITQGLAEINVPTISVGGFPNTRFSFAACSGGAVKSTESFPYYFNLLKSLNSSFNSSLISSLSLPRTLNLQFPIVKAYSVKSPDEILDFSFRPADYQLYYDERRKIWYAIFSVIIAAGASTILGVRINHTHLCPGSGQSGLAFIDGTRPPKNIITSNKINTFEFIIIVNLIEDRELTIKFKKEAIAELHLKLYEIIDKHLTEFKKNAAAIF</sequence>
<evidence type="ECO:0000313" key="1">
    <source>
        <dbReference type="EMBL" id="CAG8464268.1"/>
    </source>
</evidence>
<accession>A0ACA9KCA1</accession>
<keyword evidence="2" id="KW-1185">Reference proteome</keyword>
<gene>
    <name evidence="1" type="ORF">SCALOS_LOCUS1747</name>
</gene>